<dbReference type="PROSITE" id="PS50928">
    <property type="entry name" value="ABC_TM1"/>
    <property type="match status" value="1"/>
</dbReference>
<name>A0A939JTG1_9HYPH</name>
<feature type="transmembrane region" description="Helical" evidence="7">
    <location>
        <begin position="33"/>
        <end position="56"/>
    </location>
</feature>
<feature type="transmembrane region" description="Helical" evidence="7">
    <location>
        <begin position="241"/>
        <end position="263"/>
    </location>
</feature>
<sequence length="333" mass="37034">MAEVEAGVPPTETAFRVKRDEPRMRSDLSRQRLRSAWIFLAPMLLVLALVAGWPLLKTIWFSLTDASLSDLAGAKFVGLRNYYEYVDYGDGTGEYFGLLFDPAWWNAVWNTVSYTAISVSIETGLGLVFALVLNAEFKGRAMVRAAVLIPWAIPTIVSAKMWAWMMNDQFGILNDMLMHVGLISSPVAWTANPETAMWAVIIVDVWKTTPFMALLILAGLQMVPGDVYEAAKIDGIHPVKVFFKVTLPLIRPAILVAVIFRALDALRVFDLIYVLTPNNTQTKSMSVFAQENLFQFDKFAYGSAASTLLFLVIAFITLFYIKVARLDLGGRGG</sequence>
<keyword evidence="10" id="KW-1185">Reference proteome</keyword>
<dbReference type="Pfam" id="PF00528">
    <property type="entry name" value="BPD_transp_1"/>
    <property type="match status" value="1"/>
</dbReference>
<evidence type="ECO:0000256" key="3">
    <source>
        <dbReference type="ARBA" id="ARBA00022475"/>
    </source>
</evidence>
<evidence type="ECO:0000256" key="2">
    <source>
        <dbReference type="ARBA" id="ARBA00022448"/>
    </source>
</evidence>
<organism evidence="9 10">
    <name type="scientific">Jiella flava</name>
    <dbReference type="NCBI Taxonomy" id="2816857"/>
    <lineage>
        <taxon>Bacteria</taxon>
        <taxon>Pseudomonadati</taxon>
        <taxon>Pseudomonadota</taxon>
        <taxon>Alphaproteobacteria</taxon>
        <taxon>Hyphomicrobiales</taxon>
        <taxon>Aurantimonadaceae</taxon>
        <taxon>Jiella</taxon>
    </lineage>
</organism>
<dbReference type="Proteomes" id="UP000664122">
    <property type="component" value="Unassembled WGS sequence"/>
</dbReference>
<accession>A0A939JTG1</accession>
<dbReference type="GO" id="GO:0005886">
    <property type="term" value="C:plasma membrane"/>
    <property type="evidence" value="ECO:0007669"/>
    <property type="project" value="UniProtKB-SubCell"/>
</dbReference>
<evidence type="ECO:0000256" key="1">
    <source>
        <dbReference type="ARBA" id="ARBA00004651"/>
    </source>
</evidence>
<dbReference type="InterPro" id="IPR035906">
    <property type="entry name" value="MetI-like_sf"/>
</dbReference>
<dbReference type="RefSeq" id="WP_207256840.1">
    <property type="nucleotide sequence ID" value="NZ_JAFMPP010000003.1"/>
</dbReference>
<dbReference type="SUPFAM" id="SSF161098">
    <property type="entry name" value="MetI-like"/>
    <property type="match status" value="1"/>
</dbReference>
<keyword evidence="6 7" id="KW-0472">Membrane</keyword>
<keyword evidence="4 7" id="KW-0812">Transmembrane</keyword>
<feature type="transmembrane region" description="Helical" evidence="7">
    <location>
        <begin position="112"/>
        <end position="133"/>
    </location>
</feature>
<protein>
    <submittedName>
        <fullName evidence="9">Sugar ABC transporter permease</fullName>
    </submittedName>
</protein>
<evidence type="ECO:0000256" key="7">
    <source>
        <dbReference type="RuleBase" id="RU363032"/>
    </source>
</evidence>
<dbReference type="AlphaFoldDB" id="A0A939JTG1"/>
<keyword evidence="3" id="KW-1003">Cell membrane</keyword>
<gene>
    <name evidence="9" type="ORF">J1C48_05850</name>
</gene>
<feature type="transmembrane region" description="Helical" evidence="7">
    <location>
        <begin position="299"/>
        <end position="321"/>
    </location>
</feature>
<comment type="caution">
    <text evidence="9">The sequence shown here is derived from an EMBL/GenBank/DDBJ whole genome shotgun (WGS) entry which is preliminary data.</text>
</comment>
<comment type="subcellular location">
    <subcellularLocation>
        <location evidence="1 7">Cell membrane</location>
        <topology evidence="1 7">Multi-pass membrane protein</topology>
    </subcellularLocation>
</comment>
<feature type="transmembrane region" description="Helical" evidence="7">
    <location>
        <begin position="145"/>
        <end position="165"/>
    </location>
</feature>
<dbReference type="InterPro" id="IPR000515">
    <property type="entry name" value="MetI-like"/>
</dbReference>
<feature type="transmembrane region" description="Helical" evidence="7">
    <location>
        <begin position="196"/>
        <end position="220"/>
    </location>
</feature>
<evidence type="ECO:0000256" key="6">
    <source>
        <dbReference type="ARBA" id="ARBA00023136"/>
    </source>
</evidence>
<dbReference type="CDD" id="cd06261">
    <property type="entry name" value="TM_PBP2"/>
    <property type="match status" value="1"/>
</dbReference>
<comment type="similarity">
    <text evidence="7">Belongs to the binding-protein-dependent transport system permease family.</text>
</comment>
<dbReference type="EMBL" id="JAFMPP010000003">
    <property type="protein sequence ID" value="MBO0662090.1"/>
    <property type="molecule type" value="Genomic_DNA"/>
</dbReference>
<dbReference type="Gene3D" id="1.10.3720.10">
    <property type="entry name" value="MetI-like"/>
    <property type="match status" value="1"/>
</dbReference>
<dbReference type="PANTHER" id="PTHR43005">
    <property type="entry name" value="BLR7065 PROTEIN"/>
    <property type="match status" value="1"/>
</dbReference>
<proteinExistence type="inferred from homology"/>
<feature type="domain" description="ABC transmembrane type-1" evidence="8">
    <location>
        <begin position="108"/>
        <end position="320"/>
    </location>
</feature>
<evidence type="ECO:0000313" key="10">
    <source>
        <dbReference type="Proteomes" id="UP000664122"/>
    </source>
</evidence>
<keyword evidence="2 7" id="KW-0813">Transport</keyword>
<dbReference type="GO" id="GO:0055085">
    <property type="term" value="P:transmembrane transport"/>
    <property type="evidence" value="ECO:0007669"/>
    <property type="project" value="InterPro"/>
</dbReference>
<reference evidence="9" key="1">
    <citation type="submission" date="2021-03" db="EMBL/GenBank/DDBJ databases">
        <title>Whole genome sequence of Jiella sp. CQZ9-1.</title>
        <authorList>
            <person name="Tuo L."/>
        </authorList>
    </citation>
    <scope>NUCLEOTIDE SEQUENCE</scope>
    <source>
        <strain evidence="9">CQZ9-1</strain>
    </source>
</reference>
<evidence type="ECO:0000259" key="8">
    <source>
        <dbReference type="PROSITE" id="PS50928"/>
    </source>
</evidence>
<evidence type="ECO:0000313" key="9">
    <source>
        <dbReference type="EMBL" id="MBO0662090.1"/>
    </source>
</evidence>
<evidence type="ECO:0000256" key="4">
    <source>
        <dbReference type="ARBA" id="ARBA00022692"/>
    </source>
</evidence>
<dbReference type="PANTHER" id="PTHR43005:SF2">
    <property type="entry name" value="INTEGRAL MEMBRANE SUGAR TRANSPORT PROTEIN"/>
    <property type="match status" value="1"/>
</dbReference>
<keyword evidence="5 7" id="KW-1133">Transmembrane helix</keyword>
<evidence type="ECO:0000256" key="5">
    <source>
        <dbReference type="ARBA" id="ARBA00022989"/>
    </source>
</evidence>